<evidence type="ECO:0008006" key="4">
    <source>
        <dbReference type="Google" id="ProtNLM"/>
    </source>
</evidence>
<proteinExistence type="predicted"/>
<name>A0ABN2KIM5_9MICO</name>
<evidence type="ECO:0000313" key="2">
    <source>
        <dbReference type="EMBL" id="GAA1757223.1"/>
    </source>
</evidence>
<feature type="chain" id="PRO_5047278574" description="DUF4402 domain-containing protein" evidence="1">
    <location>
        <begin position="23"/>
        <end position="170"/>
    </location>
</feature>
<gene>
    <name evidence="2" type="ORF">GCM10009810_15860</name>
</gene>
<reference evidence="2 3" key="1">
    <citation type="journal article" date="2019" name="Int. J. Syst. Evol. Microbiol.">
        <title>The Global Catalogue of Microorganisms (GCM) 10K type strain sequencing project: providing services to taxonomists for standard genome sequencing and annotation.</title>
        <authorList>
            <consortium name="The Broad Institute Genomics Platform"/>
            <consortium name="The Broad Institute Genome Sequencing Center for Infectious Disease"/>
            <person name="Wu L."/>
            <person name="Ma J."/>
        </authorList>
    </citation>
    <scope>NUCLEOTIDE SEQUENCE [LARGE SCALE GENOMIC DNA]</scope>
    <source>
        <strain evidence="2 3">JCM 15591</strain>
    </source>
</reference>
<dbReference type="EMBL" id="BAAAPN010000041">
    <property type="protein sequence ID" value="GAA1757223.1"/>
    <property type="molecule type" value="Genomic_DNA"/>
</dbReference>
<dbReference type="Proteomes" id="UP001501475">
    <property type="component" value="Unassembled WGS sequence"/>
</dbReference>
<keyword evidence="3" id="KW-1185">Reference proteome</keyword>
<dbReference type="RefSeq" id="WP_344064507.1">
    <property type="nucleotide sequence ID" value="NZ_BAAAPN010000041.1"/>
</dbReference>
<feature type="signal peptide" evidence="1">
    <location>
        <begin position="1"/>
        <end position="22"/>
    </location>
</feature>
<evidence type="ECO:0000256" key="1">
    <source>
        <dbReference type="SAM" id="SignalP"/>
    </source>
</evidence>
<accession>A0ABN2KIM5</accession>
<sequence length="170" mass="17788">MSRRHLAVTVTAVGLLCSSAVAAAHADSPALGRLSGTFDVTGKVTQSTNGEPVGTTWVRPFKFVPQCASGACPTMSIRTRSDGVVVKNLLSPTLNSYKGTKTYLGACFLHNGTQVANAYTYTETTTITPIKAGPNVTTFTGSLKFVAKPTAIGVAKNCGYSTETLTLNHK</sequence>
<protein>
    <recommendedName>
        <fullName evidence="4">DUF4402 domain-containing protein</fullName>
    </recommendedName>
</protein>
<organism evidence="2 3">
    <name type="scientific">Nostocoides vanveenii</name>
    <dbReference type="NCBI Taxonomy" id="330835"/>
    <lineage>
        <taxon>Bacteria</taxon>
        <taxon>Bacillati</taxon>
        <taxon>Actinomycetota</taxon>
        <taxon>Actinomycetes</taxon>
        <taxon>Micrococcales</taxon>
        <taxon>Intrasporangiaceae</taxon>
        <taxon>Nostocoides</taxon>
    </lineage>
</organism>
<keyword evidence="1" id="KW-0732">Signal</keyword>
<comment type="caution">
    <text evidence="2">The sequence shown here is derived from an EMBL/GenBank/DDBJ whole genome shotgun (WGS) entry which is preliminary data.</text>
</comment>
<evidence type="ECO:0000313" key="3">
    <source>
        <dbReference type="Proteomes" id="UP001501475"/>
    </source>
</evidence>